<evidence type="ECO:0000256" key="1">
    <source>
        <dbReference type="SAM" id="MobiDB-lite"/>
    </source>
</evidence>
<name>A0ABR1N0V7_9PEZI</name>
<organism evidence="2 3">
    <name type="scientific">Phyllosticta paracitricarpa</name>
    <dbReference type="NCBI Taxonomy" id="2016321"/>
    <lineage>
        <taxon>Eukaryota</taxon>
        <taxon>Fungi</taxon>
        <taxon>Dikarya</taxon>
        <taxon>Ascomycota</taxon>
        <taxon>Pezizomycotina</taxon>
        <taxon>Dothideomycetes</taxon>
        <taxon>Dothideomycetes incertae sedis</taxon>
        <taxon>Botryosphaeriales</taxon>
        <taxon>Phyllostictaceae</taxon>
        <taxon>Phyllosticta</taxon>
    </lineage>
</organism>
<protein>
    <submittedName>
        <fullName evidence="2">Uncharacterized protein</fullName>
    </submittedName>
</protein>
<feature type="compositionally biased region" description="Low complexity" evidence="1">
    <location>
        <begin position="118"/>
        <end position="129"/>
    </location>
</feature>
<feature type="region of interest" description="Disordered" evidence="1">
    <location>
        <begin position="1"/>
        <end position="61"/>
    </location>
</feature>
<gene>
    <name evidence="2" type="ORF">JOL62DRAFT_581653</name>
</gene>
<feature type="region of interest" description="Disordered" evidence="1">
    <location>
        <begin position="192"/>
        <end position="215"/>
    </location>
</feature>
<reference evidence="2 3" key="1">
    <citation type="submission" date="2024-04" db="EMBL/GenBank/DDBJ databases">
        <title>Phyllosticta paracitricarpa is synonymous to the EU quarantine fungus P. citricarpa based on phylogenomic analyses.</title>
        <authorList>
            <consortium name="Lawrence Berkeley National Laboratory"/>
            <person name="Van ingen-buijs V.A."/>
            <person name="Van westerhoven A.C."/>
            <person name="Haridas S."/>
            <person name="Skiadas P."/>
            <person name="Martin F."/>
            <person name="Groenewald J.Z."/>
            <person name="Crous P.W."/>
            <person name="Seidl M.F."/>
        </authorList>
    </citation>
    <scope>NUCLEOTIDE SEQUENCE [LARGE SCALE GENOMIC DNA]</scope>
    <source>
        <strain evidence="2 3">CBS 141358</strain>
    </source>
</reference>
<feature type="compositionally biased region" description="Basic residues" evidence="1">
    <location>
        <begin position="33"/>
        <end position="52"/>
    </location>
</feature>
<comment type="caution">
    <text evidence="2">The sequence shown here is derived from an EMBL/GenBank/DDBJ whole genome shotgun (WGS) entry which is preliminary data.</text>
</comment>
<keyword evidence="3" id="KW-1185">Reference proteome</keyword>
<accession>A0ABR1N0V7</accession>
<feature type="compositionally biased region" description="Gly residues" evidence="1">
    <location>
        <begin position="206"/>
        <end position="215"/>
    </location>
</feature>
<feature type="region of interest" description="Disordered" evidence="1">
    <location>
        <begin position="118"/>
        <end position="163"/>
    </location>
</feature>
<evidence type="ECO:0000313" key="2">
    <source>
        <dbReference type="EMBL" id="KAK7608474.1"/>
    </source>
</evidence>
<dbReference type="Proteomes" id="UP001367316">
    <property type="component" value="Unassembled WGS sequence"/>
</dbReference>
<evidence type="ECO:0000313" key="3">
    <source>
        <dbReference type="Proteomes" id="UP001367316"/>
    </source>
</evidence>
<proteinExistence type="predicted"/>
<sequence length="215" mass="23179">MMMQFPSSACAARPLLRHRQNKTSKYASIHPPPPRRHRSRPQRPRRTRRHGALGRGSMSATASAAREISICVTFSRVVGARRPSPRRQRRRRAASVRAAVASTSKCSEWLERVSRPGASLLLPSSPLNPFRQPAGRRDATDATDLTPAVSQPESPPARNDGMLGTVAGSTSCFSSRSAGPLPLTCLSALRISDPSSGRRDQVPGTRAGGLGPGWM</sequence>
<dbReference type="EMBL" id="JBBPBF010000029">
    <property type="protein sequence ID" value="KAK7608474.1"/>
    <property type="molecule type" value="Genomic_DNA"/>
</dbReference>